<feature type="domain" description="CobQ/CobB/MinD/ParA nucleotide binding" evidence="1">
    <location>
        <begin position="4"/>
        <end position="173"/>
    </location>
</feature>
<evidence type="ECO:0000259" key="1">
    <source>
        <dbReference type="Pfam" id="PF01656"/>
    </source>
</evidence>
<sequence>MAVISIANAKGGAGKTTAALLLAMEFAQAGGKVVIFDCDPLAFAAKWHGLPGAVDGITVVTGVTFANLGANLRAQSGQADHVIIDLSGARDALIALAAGLSDLMLIPVQGCTMDAQGAVHVLEIIGQVANNAHSHIDHAVVLTRVSSLVTTRAIRSVKARLAERNVLLLDTPIIERSVYRDMFEHGGSLYTIDETKVSNLAKAQRNMQGLALEVLRLVNGQPHLQSSGSLARICYKAPDRIQQPEGVAGPLPAARASRSFHAGAIHADP</sequence>
<name>A0A7W8U8V9_9HYPH</name>
<dbReference type="SUPFAM" id="SSF52540">
    <property type="entry name" value="P-loop containing nucleoside triphosphate hydrolases"/>
    <property type="match status" value="1"/>
</dbReference>
<dbReference type="PANTHER" id="PTHR13696">
    <property type="entry name" value="P-LOOP CONTAINING NUCLEOSIDE TRIPHOSPHATE HYDROLASE"/>
    <property type="match status" value="1"/>
</dbReference>
<dbReference type="Proteomes" id="UP000585507">
    <property type="component" value="Unassembled WGS sequence"/>
</dbReference>
<dbReference type="InterPro" id="IPR002586">
    <property type="entry name" value="CobQ/CobB/MinD/ParA_Nub-bd_dom"/>
</dbReference>
<dbReference type="RefSeq" id="WP_112864685.1">
    <property type="nucleotide sequence ID" value="NZ_JACHBK010000002.1"/>
</dbReference>
<dbReference type="EMBL" id="JACHBK010000002">
    <property type="protein sequence ID" value="MBB5534072.1"/>
    <property type="molecule type" value="Genomic_DNA"/>
</dbReference>
<evidence type="ECO:0000313" key="3">
    <source>
        <dbReference type="Proteomes" id="UP000585507"/>
    </source>
</evidence>
<reference evidence="2 3" key="1">
    <citation type="submission" date="2020-08" db="EMBL/GenBank/DDBJ databases">
        <title>Genomic Encyclopedia of Type Strains, Phase IV (KMG-V): Genome sequencing to study the core and pangenomes of soil and plant-associated prokaryotes.</title>
        <authorList>
            <person name="Whitman W."/>
        </authorList>
    </citation>
    <scope>NUCLEOTIDE SEQUENCE [LARGE SCALE GENOMIC DNA]</scope>
    <source>
        <strain evidence="2 3">SEMIA 4084</strain>
    </source>
</reference>
<protein>
    <submittedName>
        <fullName evidence="2">Chromosome partitioning protein</fullName>
    </submittedName>
</protein>
<dbReference type="InterPro" id="IPR027417">
    <property type="entry name" value="P-loop_NTPase"/>
</dbReference>
<dbReference type="InterPro" id="IPR050678">
    <property type="entry name" value="DNA_Partitioning_ATPase"/>
</dbReference>
<organism evidence="2 3">
    <name type="scientific">Rhizobium giardinii</name>
    <dbReference type="NCBI Taxonomy" id="56731"/>
    <lineage>
        <taxon>Bacteria</taxon>
        <taxon>Pseudomonadati</taxon>
        <taxon>Pseudomonadota</taxon>
        <taxon>Alphaproteobacteria</taxon>
        <taxon>Hyphomicrobiales</taxon>
        <taxon>Rhizobiaceae</taxon>
        <taxon>Rhizobium/Agrobacterium group</taxon>
        <taxon>Rhizobium</taxon>
    </lineage>
</organism>
<dbReference type="PANTHER" id="PTHR13696:SF96">
    <property type="entry name" value="COBQ_COBB_MIND_PARA NUCLEOTIDE BINDING DOMAIN-CONTAINING PROTEIN"/>
    <property type="match status" value="1"/>
</dbReference>
<keyword evidence="3" id="KW-1185">Reference proteome</keyword>
<dbReference type="AlphaFoldDB" id="A0A7W8U8V9"/>
<dbReference type="Gene3D" id="3.40.50.300">
    <property type="entry name" value="P-loop containing nucleotide triphosphate hydrolases"/>
    <property type="match status" value="1"/>
</dbReference>
<dbReference type="CDD" id="cd02042">
    <property type="entry name" value="ParAB_family"/>
    <property type="match status" value="1"/>
</dbReference>
<gene>
    <name evidence="2" type="ORF">GGD55_000743</name>
</gene>
<comment type="caution">
    <text evidence="2">The sequence shown here is derived from an EMBL/GenBank/DDBJ whole genome shotgun (WGS) entry which is preliminary data.</text>
</comment>
<evidence type="ECO:0000313" key="2">
    <source>
        <dbReference type="EMBL" id="MBB5534072.1"/>
    </source>
</evidence>
<proteinExistence type="predicted"/>
<dbReference type="Pfam" id="PF01656">
    <property type="entry name" value="CbiA"/>
    <property type="match status" value="1"/>
</dbReference>
<accession>A0A7W8U8V9</accession>